<feature type="signal peptide" evidence="1">
    <location>
        <begin position="1"/>
        <end position="22"/>
    </location>
</feature>
<keyword evidence="1" id="KW-0732">Signal</keyword>
<dbReference type="HOGENOM" id="CLU_870800_0_0_6"/>
<dbReference type="GeneID" id="31408720"/>
<feature type="chain" id="PRO_5002616920" evidence="1">
    <location>
        <begin position="23"/>
        <end position="319"/>
    </location>
</feature>
<dbReference type="PATRIC" id="fig|930944.6.peg.571"/>
<accession>A0A0H3NVY4</accession>
<dbReference type="RefSeq" id="WP_005158057.1">
    <property type="nucleotide sequence ID" value="NC_017564.1"/>
</dbReference>
<proteinExistence type="predicted"/>
<dbReference type="Proteomes" id="UP000008084">
    <property type="component" value="Chromosome"/>
</dbReference>
<dbReference type="EMBL" id="FR729477">
    <property type="protein sequence ID" value="CBY27607.1"/>
    <property type="molecule type" value="Genomic_DNA"/>
</dbReference>
<protein>
    <submittedName>
        <fullName evidence="2">Putative outer membrane protein</fullName>
    </submittedName>
</protein>
<evidence type="ECO:0000313" key="2">
    <source>
        <dbReference type="EMBL" id="CBY27607.1"/>
    </source>
</evidence>
<dbReference type="Gene3D" id="2.40.128.140">
    <property type="entry name" value="Outer membrane protein"/>
    <property type="match status" value="1"/>
</dbReference>
<dbReference type="KEGG" id="yey:Y11_05741"/>
<evidence type="ECO:0000313" key="3">
    <source>
        <dbReference type="Proteomes" id="UP000008084"/>
    </source>
</evidence>
<organism evidence="2 3">
    <name type="scientific">Yersinia enterocolitica subsp. palearctica serotype O:3 (strain DSM 13030 / CIP 106945 / Y11)</name>
    <dbReference type="NCBI Taxonomy" id="930944"/>
    <lineage>
        <taxon>Bacteria</taxon>
        <taxon>Pseudomonadati</taxon>
        <taxon>Pseudomonadota</taxon>
        <taxon>Gammaproteobacteria</taxon>
        <taxon>Enterobacterales</taxon>
        <taxon>Yersiniaceae</taxon>
        <taxon>Yersinia</taxon>
    </lineage>
</organism>
<dbReference type="AlphaFoldDB" id="A0A0H3NVY4"/>
<name>A0A0H3NVY4_YERE1</name>
<dbReference type="InterPro" id="IPR018707">
    <property type="entry name" value="LpxR"/>
</dbReference>
<dbReference type="Pfam" id="PF09982">
    <property type="entry name" value="LpxR"/>
    <property type="match status" value="1"/>
</dbReference>
<sequence>MHKNIYYGAVLSAIIASSTAKADSISLSLSNDDAGIFQPTLDKLYSHADGDRDDYSQGLFLGYSRDITDASQLSVYIAHDIYSPSGVNKRPPTAVIGDRAFSAYLHTGIEWNSLANDWFRYRLGTDFGVIGPDAGGQKVQNKAHQFINAEKYQAWDDQIENRYGYTVKGMLSLTPNIDLWGTNIGVYPELSAVSGNLFQYIGYGATFALGNNKTFNSDNGFGLLDRRGLMHTSQKDGLIYKFFAGMERREVDRNYTLQGKTLLTNTETITMNKTVDEYRVGATVGYYPVALTLSLNKVSSEFKTGKDYSYITGAVTFAF</sequence>
<reference evidence="2 3" key="1">
    <citation type="journal article" date="2011" name="J. Bacteriol.">
        <title>Complete genome sequence of Yersinia enterocolitica subsp. palearctica serogroup O:3.</title>
        <authorList>
            <person name="Batzilla J."/>
            <person name="Hoper D."/>
            <person name="Antonenka U."/>
            <person name="Heesemann J."/>
            <person name="Rakin A."/>
        </authorList>
    </citation>
    <scope>NUCLEOTIDE SEQUENCE [LARGE SCALE GENOMIC DNA]</scope>
    <source>
        <strain evidence="3">DSM 13030 / CIP 106945 / Y11</strain>
    </source>
</reference>
<evidence type="ECO:0000256" key="1">
    <source>
        <dbReference type="SAM" id="SignalP"/>
    </source>
</evidence>
<dbReference type="InterPro" id="IPR037107">
    <property type="entry name" value="Put_OMP_sf"/>
</dbReference>
<gene>
    <name evidence="2" type="ordered locus">Y11_05741</name>
</gene>